<gene>
    <name evidence="2" type="ORF">CURHAP_LOCUS20883</name>
</gene>
<dbReference type="EMBL" id="CAEKDK010000003">
    <property type="protein sequence ID" value="CAB4273370.1"/>
    <property type="molecule type" value="Genomic_DNA"/>
</dbReference>
<sequence>MEVASQHVDEKNETPCPCMKCQNMNCHSLPVVQAHLWQYGMSVVCHTWIYHGEQFEITRQASPPATAQEAPRLDDYTHNILNDAFPPDLGVVDDTLGDNEDVGDDTDMHRVEMDKYDKLIAESQQQLFPGSNGTIHACKGTSSLEQQVI</sequence>
<organism evidence="2 3">
    <name type="scientific">Prunus armeniaca</name>
    <name type="common">Apricot</name>
    <name type="synonym">Armeniaca vulgaris</name>
    <dbReference type="NCBI Taxonomy" id="36596"/>
    <lineage>
        <taxon>Eukaryota</taxon>
        <taxon>Viridiplantae</taxon>
        <taxon>Streptophyta</taxon>
        <taxon>Embryophyta</taxon>
        <taxon>Tracheophyta</taxon>
        <taxon>Spermatophyta</taxon>
        <taxon>Magnoliopsida</taxon>
        <taxon>eudicotyledons</taxon>
        <taxon>Gunneridae</taxon>
        <taxon>Pentapetalae</taxon>
        <taxon>rosids</taxon>
        <taxon>fabids</taxon>
        <taxon>Rosales</taxon>
        <taxon>Rosaceae</taxon>
        <taxon>Amygdaloideae</taxon>
        <taxon>Amygdaleae</taxon>
        <taxon>Prunus</taxon>
    </lineage>
</organism>
<accession>A0A6J5UAF1</accession>
<proteinExistence type="predicted"/>
<dbReference type="InterPro" id="IPR029480">
    <property type="entry name" value="Transpos_assoc"/>
</dbReference>
<dbReference type="AlphaFoldDB" id="A0A6J5UAF1"/>
<dbReference type="Proteomes" id="UP000507222">
    <property type="component" value="Unassembled WGS sequence"/>
</dbReference>
<evidence type="ECO:0000259" key="1">
    <source>
        <dbReference type="Pfam" id="PF13963"/>
    </source>
</evidence>
<name>A0A6J5UAF1_PRUAR</name>
<protein>
    <recommendedName>
        <fullName evidence="1">Transposase-associated domain-containing protein</fullName>
    </recommendedName>
</protein>
<evidence type="ECO:0000313" key="2">
    <source>
        <dbReference type="EMBL" id="CAB4273370.1"/>
    </source>
</evidence>
<evidence type="ECO:0000313" key="3">
    <source>
        <dbReference type="Proteomes" id="UP000507222"/>
    </source>
</evidence>
<feature type="domain" description="Transposase-associated" evidence="1">
    <location>
        <begin position="2"/>
        <end position="53"/>
    </location>
</feature>
<dbReference type="Pfam" id="PF13963">
    <property type="entry name" value="Transpos_assoc"/>
    <property type="match status" value="1"/>
</dbReference>
<reference evidence="2 3" key="1">
    <citation type="submission" date="2020-05" db="EMBL/GenBank/DDBJ databases">
        <authorList>
            <person name="Campoy J."/>
            <person name="Schneeberger K."/>
            <person name="Spophaly S."/>
        </authorList>
    </citation>
    <scope>NUCLEOTIDE SEQUENCE [LARGE SCALE GENOMIC DNA]</scope>
    <source>
        <strain evidence="2">PruArmRojPasFocal</strain>
    </source>
</reference>